<sequence>MEANAESNHGVTRIESGRDREWDGGRRGPAGRTPDVTNATNMLLTAHRSPLTAHRSLSVARYSCTRRSSRVGRRRGDGARRSACAAAIAAAMRRGAVPAARTSSAY</sequence>
<organism evidence="2 3">
    <name type="scientific">Burkholderia pseudomallei</name>
    <name type="common">Pseudomonas pseudomallei</name>
    <dbReference type="NCBI Taxonomy" id="28450"/>
    <lineage>
        <taxon>Bacteria</taxon>
        <taxon>Pseudomonadati</taxon>
        <taxon>Pseudomonadota</taxon>
        <taxon>Betaproteobacteria</taxon>
        <taxon>Burkholderiales</taxon>
        <taxon>Burkholderiaceae</taxon>
        <taxon>Burkholderia</taxon>
        <taxon>pseudomallei group</taxon>
    </lineage>
</organism>
<evidence type="ECO:0000256" key="1">
    <source>
        <dbReference type="SAM" id="MobiDB-lite"/>
    </source>
</evidence>
<feature type="region of interest" description="Disordered" evidence="1">
    <location>
        <begin position="1"/>
        <end position="37"/>
    </location>
</feature>
<protein>
    <submittedName>
        <fullName evidence="2">Enoyl-CoA hydratase</fullName>
    </submittedName>
</protein>
<dbReference type="Proteomes" id="UP000231878">
    <property type="component" value="Unassembled WGS sequence"/>
</dbReference>
<accession>A0AAX0UAF4</accession>
<dbReference type="AlphaFoldDB" id="A0AAX0UAF4"/>
<feature type="compositionally biased region" description="Basic and acidic residues" evidence="1">
    <location>
        <begin position="15"/>
        <end position="26"/>
    </location>
</feature>
<proteinExistence type="predicted"/>
<dbReference type="EMBL" id="PHRB01000011">
    <property type="protein sequence ID" value="PJO65760.1"/>
    <property type="molecule type" value="Genomic_DNA"/>
</dbReference>
<feature type="compositionally biased region" description="Polar residues" evidence="1">
    <location>
        <begin position="1"/>
        <end position="10"/>
    </location>
</feature>
<reference evidence="2 3" key="1">
    <citation type="submission" date="2017-11" db="EMBL/GenBank/DDBJ databases">
        <title>Molecular characterization of Burkholderia pseudomallei and closely related isolates from Vietnam.</title>
        <authorList>
            <person name="Ustinov D.V."/>
            <person name="Antonov A.S."/>
            <person name="Avdusheva E.F."/>
            <person name="Shpak I.M."/>
            <person name="Zakharova I.B."/>
            <person name="Thi L.A."/>
            <person name="Teteryatnikova N."/>
            <person name="Lopasteyskaya Y.A."/>
            <person name="Kuzyutina J.A."/>
            <person name="Ngo T.N."/>
            <person name="Victorov D.V."/>
        </authorList>
    </citation>
    <scope>NUCLEOTIDE SEQUENCE [LARGE SCALE GENOMIC DNA]</scope>
    <source>
        <strain evidence="2 3">V1512</strain>
    </source>
</reference>
<evidence type="ECO:0000313" key="2">
    <source>
        <dbReference type="EMBL" id="PJO65760.1"/>
    </source>
</evidence>
<gene>
    <name evidence="2" type="ORF">CWD88_13295</name>
</gene>
<name>A0AAX0UAF4_BURPE</name>
<comment type="caution">
    <text evidence="2">The sequence shown here is derived from an EMBL/GenBank/DDBJ whole genome shotgun (WGS) entry which is preliminary data.</text>
</comment>
<evidence type="ECO:0000313" key="3">
    <source>
        <dbReference type="Proteomes" id="UP000231878"/>
    </source>
</evidence>